<name>A0A4Y9XP27_9AGAM</name>
<dbReference type="AlphaFoldDB" id="A0A4Y9XP27"/>
<dbReference type="Proteomes" id="UP000298327">
    <property type="component" value="Unassembled WGS sequence"/>
</dbReference>
<evidence type="ECO:0000313" key="1">
    <source>
        <dbReference type="EMBL" id="TFY51133.1"/>
    </source>
</evidence>
<comment type="caution">
    <text evidence="1">The sequence shown here is derived from an EMBL/GenBank/DDBJ whole genome shotgun (WGS) entry which is preliminary data.</text>
</comment>
<evidence type="ECO:0000313" key="2">
    <source>
        <dbReference type="Proteomes" id="UP000298327"/>
    </source>
</evidence>
<sequence>MPQASNYDHSISIISFERERDLFAAFVTMQWTEKQRVSKYAPYRVDLHWFAARETVETFNISTASRLFLTMDTLAVLQVLSSLSRGDHQPHSQLSMRAAHLFKTFDDTYFDEDTVSFERHTCNFLRYVAVIDANAKSAWRHTSQLPSQSRRWETPKSYEISRIKDARRDAGFSRLFSLGFVLPSPHELGSTPCHRASR</sequence>
<reference evidence="1 2" key="1">
    <citation type="submission" date="2019-02" db="EMBL/GenBank/DDBJ databases">
        <title>Genome sequencing of the rare red list fungi Dentipellis fragilis.</title>
        <authorList>
            <person name="Buettner E."/>
            <person name="Kellner H."/>
        </authorList>
    </citation>
    <scope>NUCLEOTIDE SEQUENCE [LARGE SCALE GENOMIC DNA]</scope>
    <source>
        <strain evidence="1 2">DSM 105465</strain>
    </source>
</reference>
<dbReference type="EMBL" id="SEOQ01001601">
    <property type="protein sequence ID" value="TFY51133.1"/>
    <property type="molecule type" value="Genomic_DNA"/>
</dbReference>
<protein>
    <submittedName>
        <fullName evidence="1">Uncharacterized protein</fullName>
    </submittedName>
</protein>
<proteinExistence type="predicted"/>
<accession>A0A4Y9XP27</accession>
<keyword evidence="2" id="KW-1185">Reference proteome</keyword>
<organism evidence="1 2">
    <name type="scientific">Dentipellis fragilis</name>
    <dbReference type="NCBI Taxonomy" id="205917"/>
    <lineage>
        <taxon>Eukaryota</taxon>
        <taxon>Fungi</taxon>
        <taxon>Dikarya</taxon>
        <taxon>Basidiomycota</taxon>
        <taxon>Agaricomycotina</taxon>
        <taxon>Agaricomycetes</taxon>
        <taxon>Russulales</taxon>
        <taxon>Hericiaceae</taxon>
        <taxon>Dentipellis</taxon>
    </lineage>
</organism>
<gene>
    <name evidence="1" type="ORF">EVG20_g11150</name>
</gene>